<dbReference type="AlphaFoldDB" id="A0A6P5QFD4"/>
<gene>
    <name evidence="3" type="primary">LOC110302597</name>
</gene>
<dbReference type="InterPro" id="IPR059168">
    <property type="entry name" value="PATE2-like_ECD_3FTx"/>
</dbReference>
<feature type="chain" id="PRO_5027774518" evidence="1">
    <location>
        <begin position="18"/>
        <end position="117"/>
    </location>
</feature>
<sequence length="117" mass="13239">MGKLLLLLFLLMLGSFALVFIQVQATVCMVCSSFKSGHCLAGKNNCTTRYKPGCRTRNYFLFSKTGKWVHNHTELDCDKACLAENIYFGALKISTFCCKGEDFCNKYHGQVVKKNIY</sequence>
<feature type="signal peptide" evidence="1">
    <location>
        <begin position="1"/>
        <end position="17"/>
    </location>
</feature>
<evidence type="ECO:0000313" key="3">
    <source>
        <dbReference type="RefSeq" id="XP_021029046.1"/>
    </source>
</evidence>
<dbReference type="KEGG" id="mcal:110302597"/>
<proteinExistence type="predicted"/>
<organism evidence="2 3">
    <name type="scientific">Mus caroli</name>
    <name type="common">Ryukyu mouse</name>
    <name type="synonym">Ricefield mouse</name>
    <dbReference type="NCBI Taxonomy" id="10089"/>
    <lineage>
        <taxon>Eukaryota</taxon>
        <taxon>Metazoa</taxon>
        <taxon>Chordata</taxon>
        <taxon>Craniata</taxon>
        <taxon>Vertebrata</taxon>
        <taxon>Euteleostomi</taxon>
        <taxon>Mammalia</taxon>
        <taxon>Eutheria</taxon>
        <taxon>Euarchontoglires</taxon>
        <taxon>Glires</taxon>
        <taxon>Rodentia</taxon>
        <taxon>Myomorpha</taxon>
        <taxon>Muroidea</taxon>
        <taxon>Muridae</taxon>
        <taxon>Murinae</taxon>
        <taxon>Mus</taxon>
        <taxon>Mus</taxon>
    </lineage>
</organism>
<protein>
    <submittedName>
        <fullName evidence="3">Urinary protein 2-like</fullName>
    </submittedName>
</protein>
<reference evidence="3" key="1">
    <citation type="submission" date="2025-08" db="UniProtKB">
        <authorList>
            <consortium name="RefSeq"/>
        </authorList>
    </citation>
    <scope>IDENTIFICATION</scope>
</reference>
<accession>A0A6P5QFD4</accession>
<keyword evidence="1" id="KW-0732">Signal</keyword>
<dbReference type="Proteomes" id="UP000515126">
    <property type="component" value="Chromosome 9"/>
</dbReference>
<evidence type="ECO:0000313" key="2">
    <source>
        <dbReference type="Proteomes" id="UP000515126"/>
    </source>
</evidence>
<name>A0A6P5QFD4_MUSCR</name>
<dbReference type="RefSeq" id="XP_021029046.1">
    <property type="nucleotide sequence ID" value="XM_021173387.1"/>
</dbReference>
<evidence type="ECO:0000256" key="1">
    <source>
        <dbReference type="SAM" id="SignalP"/>
    </source>
</evidence>
<dbReference type="GeneID" id="110302597"/>
<keyword evidence="2" id="KW-1185">Reference proteome</keyword>
<dbReference type="CDD" id="cd23578">
    <property type="entry name" value="TFP_LU_ECD_PATE2"/>
    <property type="match status" value="1"/>
</dbReference>